<dbReference type="EMBL" id="LT598457">
    <property type="protein sequence ID" value="SCU94979.1"/>
    <property type="molecule type" value="Genomic_DNA"/>
</dbReference>
<evidence type="ECO:0000256" key="9">
    <source>
        <dbReference type="ARBA" id="ARBA00023242"/>
    </source>
</evidence>
<feature type="compositionally biased region" description="Low complexity" evidence="11">
    <location>
        <begin position="179"/>
        <end position="192"/>
    </location>
</feature>
<evidence type="ECO:0000256" key="10">
    <source>
        <dbReference type="SAM" id="Coils"/>
    </source>
</evidence>
<sequence>MNLSPTPRRYNSRGYDIPRAQDELFHPYNKEPPMMPSDRIVPEEYRVNSQMINKLIKQNKDLTLQLDRKQDEIDRLNVLVGSLRGKLIKYTELNKKLHTQAQSQSQPQVQSPDFPPVEALQIKKTRGSPEEASHSSAAFRESQVETRIGDIYSKLEALTTLMTNSVGATSGTVPTTQHPSRPASNSPAAPESVLRRAVHGASEDDILTQESAELKSLETQIDFLKRKLLIKRENELRKLSLNKELLDLMDKLDISKSTIPSHHSPPTVDDPNNTPPHCDQCHQSSSSSQATANGKLPSHSTSQNHSRHPPYMSMSQALETPTPARRNPNKANDTLW</sequence>
<keyword evidence="13" id="KW-1185">Reference proteome</keyword>
<dbReference type="STRING" id="1266660.A0A1G4JVI8"/>
<comment type="similarity">
    <text evidence="4">Belongs to the SPC42 family.</text>
</comment>
<dbReference type="GO" id="GO:0005816">
    <property type="term" value="C:spindle pole body"/>
    <property type="evidence" value="ECO:0007669"/>
    <property type="project" value="UniProtKB-SubCell"/>
</dbReference>
<proteinExistence type="inferred from homology"/>
<protein>
    <recommendedName>
        <fullName evidence="5">Spindle pole body component SPC42</fullName>
    </recommendedName>
</protein>
<keyword evidence="8" id="KW-0206">Cytoskeleton</keyword>
<dbReference type="Gene3D" id="1.20.5.1180">
    <property type="entry name" value="Geminin coiled-coil domain"/>
    <property type="match status" value="1"/>
</dbReference>
<dbReference type="InterPro" id="IPR021611">
    <property type="entry name" value="Spc42"/>
</dbReference>
<organism evidence="12 13">
    <name type="scientific">Lachancea dasiensis</name>
    <dbReference type="NCBI Taxonomy" id="1072105"/>
    <lineage>
        <taxon>Eukaryota</taxon>
        <taxon>Fungi</taxon>
        <taxon>Dikarya</taxon>
        <taxon>Ascomycota</taxon>
        <taxon>Saccharomycotina</taxon>
        <taxon>Saccharomycetes</taxon>
        <taxon>Saccharomycetales</taxon>
        <taxon>Saccharomycetaceae</taxon>
        <taxon>Lachancea</taxon>
    </lineage>
</organism>
<evidence type="ECO:0000313" key="13">
    <source>
        <dbReference type="Proteomes" id="UP000190274"/>
    </source>
</evidence>
<feature type="coiled-coil region" evidence="10">
    <location>
        <begin position="207"/>
        <end position="234"/>
    </location>
</feature>
<evidence type="ECO:0000256" key="4">
    <source>
        <dbReference type="ARBA" id="ARBA00006867"/>
    </source>
</evidence>
<evidence type="ECO:0000256" key="5">
    <source>
        <dbReference type="ARBA" id="ARBA00019821"/>
    </source>
</evidence>
<evidence type="ECO:0000256" key="11">
    <source>
        <dbReference type="SAM" id="MobiDB-lite"/>
    </source>
</evidence>
<dbReference type="Proteomes" id="UP000190274">
    <property type="component" value="Chromosome G"/>
</dbReference>
<feature type="compositionally biased region" description="Low complexity" evidence="11">
    <location>
        <begin position="265"/>
        <end position="276"/>
    </location>
</feature>
<evidence type="ECO:0000256" key="1">
    <source>
        <dbReference type="ARBA" id="ARBA00003620"/>
    </source>
</evidence>
<evidence type="ECO:0000256" key="7">
    <source>
        <dbReference type="ARBA" id="ARBA00023054"/>
    </source>
</evidence>
<dbReference type="AlphaFoldDB" id="A0A1G4JVI8"/>
<name>A0A1G4JVI8_9SACH</name>
<dbReference type="GO" id="GO:0005634">
    <property type="term" value="C:nucleus"/>
    <property type="evidence" value="ECO:0007669"/>
    <property type="project" value="UniProtKB-SubCell"/>
</dbReference>
<evidence type="ECO:0000313" key="12">
    <source>
        <dbReference type="EMBL" id="SCU94979.1"/>
    </source>
</evidence>
<gene>
    <name evidence="12" type="ORF">LADA_0G12662G</name>
</gene>
<evidence type="ECO:0000256" key="2">
    <source>
        <dbReference type="ARBA" id="ARBA00004123"/>
    </source>
</evidence>
<keyword evidence="9" id="KW-0539">Nucleus</keyword>
<keyword evidence="7 10" id="KW-0175">Coiled coil</keyword>
<feature type="compositionally biased region" description="Polar residues" evidence="11">
    <location>
        <begin position="168"/>
        <end position="178"/>
    </location>
</feature>
<dbReference type="Pfam" id="PF11544">
    <property type="entry name" value="Spc42p"/>
    <property type="match status" value="1"/>
</dbReference>
<evidence type="ECO:0000256" key="6">
    <source>
        <dbReference type="ARBA" id="ARBA00022490"/>
    </source>
</evidence>
<comment type="function">
    <text evidence="1">Forms a polymeric layer at the periphery of the spindle pole body (SPB) central plaque which has an essential function during SPB duplication and may facilitate attachment of the SPB to the nuclear membrane.</text>
</comment>
<evidence type="ECO:0000256" key="8">
    <source>
        <dbReference type="ARBA" id="ARBA00023212"/>
    </source>
</evidence>
<feature type="coiled-coil region" evidence="10">
    <location>
        <begin position="52"/>
        <end position="79"/>
    </location>
</feature>
<keyword evidence="6" id="KW-0963">Cytoplasm</keyword>
<accession>A0A1G4JVI8</accession>
<feature type="region of interest" description="Disordered" evidence="11">
    <location>
        <begin position="168"/>
        <end position="192"/>
    </location>
</feature>
<feature type="region of interest" description="Disordered" evidence="11">
    <location>
        <begin position="257"/>
        <end position="336"/>
    </location>
</feature>
<reference evidence="13" key="1">
    <citation type="submission" date="2016-03" db="EMBL/GenBank/DDBJ databases">
        <authorList>
            <person name="Devillers H."/>
        </authorList>
    </citation>
    <scope>NUCLEOTIDE SEQUENCE [LARGE SCALE GENOMIC DNA]</scope>
</reference>
<dbReference type="OrthoDB" id="4061426at2759"/>
<evidence type="ECO:0000256" key="3">
    <source>
        <dbReference type="ARBA" id="ARBA00004317"/>
    </source>
</evidence>
<comment type="subcellular location">
    <subcellularLocation>
        <location evidence="3">Cytoplasm</location>
        <location evidence="3">Cytoskeleton</location>
        <location evidence="3">Microtubule organizing center</location>
        <location evidence="3">Spindle pole body</location>
    </subcellularLocation>
    <subcellularLocation>
        <location evidence="2">Nucleus</location>
    </subcellularLocation>
</comment>